<organism evidence="1 2">
    <name type="scientific">Portunus trituberculatus</name>
    <name type="common">Swimming crab</name>
    <name type="synonym">Neptunus trituberculatus</name>
    <dbReference type="NCBI Taxonomy" id="210409"/>
    <lineage>
        <taxon>Eukaryota</taxon>
        <taxon>Metazoa</taxon>
        <taxon>Ecdysozoa</taxon>
        <taxon>Arthropoda</taxon>
        <taxon>Crustacea</taxon>
        <taxon>Multicrustacea</taxon>
        <taxon>Malacostraca</taxon>
        <taxon>Eumalacostraca</taxon>
        <taxon>Eucarida</taxon>
        <taxon>Decapoda</taxon>
        <taxon>Pleocyemata</taxon>
        <taxon>Brachyura</taxon>
        <taxon>Eubrachyura</taxon>
        <taxon>Portunoidea</taxon>
        <taxon>Portunidae</taxon>
        <taxon>Portuninae</taxon>
        <taxon>Portunus</taxon>
    </lineage>
</organism>
<sequence>MHEGTCERRVSGCHPVSCPPR</sequence>
<dbReference type="AlphaFoldDB" id="A0A5B7HYW0"/>
<accession>A0A5B7HYW0</accession>
<gene>
    <name evidence="1" type="ORF">E2C01_068240</name>
</gene>
<dbReference type="Proteomes" id="UP000324222">
    <property type="component" value="Unassembled WGS sequence"/>
</dbReference>
<comment type="caution">
    <text evidence="1">The sequence shown here is derived from an EMBL/GenBank/DDBJ whole genome shotgun (WGS) entry which is preliminary data.</text>
</comment>
<reference evidence="1 2" key="1">
    <citation type="submission" date="2019-05" db="EMBL/GenBank/DDBJ databases">
        <title>Another draft genome of Portunus trituberculatus and its Hox gene families provides insights of decapod evolution.</title>
        <authorList>
            <person name="Jeong J.-H."/>
            <person name="Song I."/>
            <person name="Kim S."/>
            <person name="Choi T."/>
            <person name="Kim D."/>
            <person name="Ryu S."/>
            <person name="Kim W."/>
        </authorList>
    </citation>
    <scope>NUCLEOTIDE SEQUENCE [LARGE SCALE GENOMIC DNA]</scope>
    <source>
        <tissue evidence="1">Muscle</tissue>
    </source>
</reference>
<name>A0A5B7HYW0_PORTR</name>
<protein>
    <submittedName>
        <fullName evidence="1">Uncharacterized protein</fullName>
    </submittedName>
</protein>
<dbReference type="EMBL" id="VSRR010037762">
    <property type="protein sequence ID" value="MPC73898.1"/>
    <property type="molecule type" value="Genomic_DNA"/>
</dbReference>
<evidence type="ECO:0000313" key="2">
    <source>
        <dbReference type="Proteomes" id="UP000324222"/>
    </source>
</evidence>
<proteinExistence type="predicted"/>
<evidence type="ECO:0000313" key="1">
    <source>
        <dbReference type="EMBL" id="MPC73898.1"/>
    </source>
</evidence>
<keyword evidence="2" id="KW-1185">Reference proteome</keyword>